<keyword evidence="3" id="KW-1185">Reference proteome</keyword>
<comment type="caution">
    <text evidence="2">The sequence shown here is derived from an EMBL/GenBank/DDBJ whole genome shotgun (WGS) entry which is preliminary data.</text>
</comment>
<dbReference type="Pfam" id="PF14239">
    <property type="entry name" value="RRXRR"/>
    <property type="match status" value="1"/>
</dbReference>
<evidence type="ECO:0000259" key="1">
    <source>
        <dbReference type="Pfam" id="PF14239"/>
    </source>
</evidence>
<evidence type="ECO:0000313" key="2">
    <source>
        <dbReference type="EMBL" id="GET40373.1"/>
    </source>
</evidence>
<dbReference type="AlphaFoldDB" id="A0AAV3XCW8"/>
<dbReference type="RefSeq" id="WP_226586213.1">
    <property type="nucleotide sequence ID" value="NZ_BLAY01000089.1"/>
</dbReference>
<organism evidence="2 3">
    <name type="scientific">Microseira wollei NIES-4236</name>
    <dbReference type="NCBI Taxonomy" id="2530354"/>
    <lineage>
        <taxon>Bacteria</taxon>
        <taxon>Bacillati</taxon>
        <taxon>Cyanobacteriota</taxon>
        <taxon>Cyanophyceae</taxon>
        <taxon>Oscillatoriophycideae</taxon>
        <taxon>Aerosakkonematales</taxon>
        <taxon>Aerosakkonemataceae</taxon>
        <taxon>Microseira</taxon>
    </lineage>
</organism>
<dbReference type="InterPro" id="IPR025938">
    <property type="entry name" value="RRXRR_dom"/>
</dbReference>
<feature type="domain" description="RRXRR" evidence="1">
    <location>
        <begin position="3"/>
        <end position="157"/>
    </location>
</feature>
<proteinExistence type="predicted"/>
<accession>A0AAV3XCW8</accession>
<dbReference type="EMBL" id="BLAY01000089">
    <property type="protein sequence ID" value="GET40373.1"/>
    <property type="molecule type" value="Genomic_DNA"/>
</dbReference>
<dbReference type="Proteomes" id="UP001050975">
    <property type="component" value="Unassembled WGS sequence"/>
</dbReference>
<reference evidence="2" key="1">
    <citation type="submission" date="2019-10" db="EMBL/GenBank/DDBJ databases">
        <title>Draft genome sequece of Microseira wollei NIES-4236.</title>
        <authorList>
            <person name="Yamaguchi H."/>
            <person name="Suzuki S."/>
            <person name="Kawachi M."/>
        </authorList>
    </citation>
    <scope>NUCLEOTIDE SEQUENCE</scope>
    <source>
        <strain evidence="2">NIES-4236</strain>
    </source>
</reference>
<evidence type="ECO:0000313" key="3">
    <source>
        <dbReference type="Proteomes" id="UP001050975"/>
    </source>
</evidence>
<name>A0AAV3XCW8_9CYAN</name>
<protein>
    <recommendedName>
        <fullName evidence="1">RRXRR domain-containing protein</fullName>
    </recommendedName>
</protein>
<gene>
    <name evidence="2" type="ORF">MiSe_51820</name>
</gene>
<sequence length="346" mass="40360">MFVPVVDSNNRPLMPTTSARAKRWIKSGKATPFFKKGVFCVRLNIEPILGNYQPIAVGVDPGSKREGFTVKSKSNTYLNVQTHAVDWVKDHVETRRNMRRARRFRKTLCRQNRQNRLVNKQKLPPSTKARWQWKMRICEWLTSIFTVTVFVVEDIKAKTWKNRRKWHVMFSPLEVGKQWFYFELRRIANLEIRSGNDTYTERQALGLKKSKNKLSNKFDAHCVDSWVLANWYVGGHSVPDNTRVIEVVPLEFHRRQLHRLQHQVGQVRPRYGGTISAGFKRGSVVKHPKYGFCYVGGWQESPTKKNPDRKTISLHHINSGKRLTQNALPTDCKFLAYNSWRVALAK</sequence>